<dbReference type="AlphaFoldDB" id="A0A9N9EAP7"/>
<evidence type="ECO:0000256" key="1">
    <source>
        <dbReference type="SAM" id="MobiDB-lite"/>
    </source>
</evidence>
<reference evidence="3" key="1">
    <citation type="submission" date="2021-06" db="EMBL/GenBank/DDBJ databases">
        <authorList>
            <person name="Kallberg Y."/>
            <person name="Tangrot J."/>
            <person name="Rosling A."/>
        </authorList>
    </citation>
    <scope>NUCLEOTIDE SEQUENCE</scope>
    <source>
        <strain evidence="3">MA453B</strain>
    </source>
</reference>
<dbReference type="SUPFAM" id="SSF47095">
    <property type="entry name" value="HMG-box"/>
    <property type="match status" value="1"/>
</dbReference>
<accession>A0A9N9EAP7</accession>
<organism evidence="3 4">
    <name type="scientific">Dentiscutata erythropus</name>
    <dbReference type="NCBI Taxonomy" id="1348616"/>
    <lineage>
        <taxon>Eukaryota</taxon>
        <taxon>Fungi</taxon>
        <taxon>Fungi incertae sedis</taxon>
        <taxon>Mucoromycota</taxon>
        <taxon>Glomeromycotina</taxon>
        <taxon>Glomeromycetes</taxon>
        <taxon>Diversisporales</taxon>
        <taxon>Gigasporaceae</taxon>
        <taxon>Dentiscutata</taxon>
    </lineage>
</organism>
<proteinExistence type="predicted"/>
<dbReference type="Gene3D" id="1.10.30.10">
    <property type="entry name" value="High mobility group box domain"/>
    <property type="match status" value="1"/>
</dbReference>
<feature type="region of interest" description="Disordered" evidence="1">
    <location>
        <begin position="1"/>
        <end position="33"/>
    </location>
</feature>
<dbReference type="Proteomes" id="UP000789405">
    <property type="component" value="Unassembled WGS sequence"/>
</dbReference>
<comment type="caution">
    <text evidence="3">The sequence shown here is derived from an EMBL/GenBank/DDBJ whole genome shotgun (WGS) entry which is preliminary data.</text>
</comment>
<gene>
    <name evidence="3" type="ORF">DERYTH_LOCUS11017</name>
</gene>
<keyword evidence="4" id="KW-1185">Reference proteome</keyword>
<dbReference type="InterPro" id="IPR009071">
    <property type="entry name" value="HMG_box_dom"/>
</dbReference>
<sequence>MSNTANTVPNSPSIESSPKSLPDSETLPTIRPPFPPAINIEDLISLRESSDGTQMFPSRAPNAFIIYRKQFVKAARDKGYFLPMTVISSMCSRAWENEDENVKLTYKKIARETYVKRKEMYPKISKRKRKKDLWNIVQFKPKSIPDATNNSDDVKFYNLLNTEPNLFYSNPGYINSNNDINQSFYNSINYKHEPLEFMQFNNDYYNDFPYALESQNAHDMSSFEPATFENLNFDPNNYYIFLPEDTSNILAPQ</sequence>
<name>A0A9N9EAP7_9GLOM</name>
<evidence type="ECO:0000313" key="3">
    <source>
        <dbReference type="EMBL" id="CAG8667007.1"/>
    </source>
</evidence>
<dbReference type="InterPro" id="IPR036910">
    <property type="entry name" value="HMG_box_dom_sf"/>
</dbReference>
<dbReference type="OrthoDB" id="2350706at2759"/>
<feature type="domain" description="HMG box" evidence="2">
    <location>
        <begin position="57"/>
        <end position="123"/>
    </location>
</feature>
<evidence type="ECO:0000313" key="4">
    <source>
        <dbReference type="Proteomes" id="UP000789405"/>
    </source>
</evidence>
<protein>
    <submittedName>
        <fullName evidence="3">23173_t:CDS:1</fullName>
    </submittedName>
</protein>
<evidence type="ECO:0000259" key="2">
    <source>
        <dbReference type="Pfam" id="PF00505"/>
    </source>
</evidence>
<dbReference type="EMBL" id="CAJVPY010006666">
    <property type="protein sequence ID" value="CAG8667007.1"/>
    <property type="molecule type" value="Genomic_DNA"/>
</dbReference>
<feature type="compositionally biased region" description="Polar residues" evidence="1">
    <location>
        <begin position="1"/>
        <end position="19"/>
    </location>
</feature>
<dbReference type="Pfam" id="PF00505">
    <property type="entry name" value="HMG_box"/>
    <property type="match status" value="1"/>
</dbReference>